<dbReference type="EMBL" id="JAPFRF010000002">
    <property type="protein sequence ID" value="KAJ7341561.1"/>
    <property type="molecule type" value="Genomic_DNA"/>
</dbReference>
<dbReference type="PANTHER" id="PTHR40389:SF3">
    <property type="entry name" value="IGE-BINDING PROTEIN"/>
    <property type="match status" value="1"/>
</dbReference>
<feature type="non-terminal residue" evidence="3">
    <location>
        <position position="1"/>
    </location>
</feature>
<keyword evidence="4" id="KW-1185">Reference proteome</keyword>
<dbReference type="SUPFAM" id="SSF47353">
    <property type="entry name" value="Retrovirus capsid dimerization domain-like"/>
    <property type="match status" value="1"/>
</dbReference>
<evidence type="ECO:0000313" key="4">
    <source>
        <dbReference type="Proteomes" id="UP001142489"/>
    </source>
</evidence>
<feature type="region of interest" description="Disordered" evidence="1">
    <location>
        <begin position="80"/>
        <end position="120"/>
    </location>
</feature>
<dbReference type="OrthoDB" id="9048915at2759"/>
<dbReference type="InterPro" id="IPR045345">
    <property type="entry name" value="Gag_p24_C"/>
</dbReference>
<dbReference type="Gene3D" id="1.10.1200.30">
    <property type="match status" value="1"/>
</dbReference>
<accession>A0A9Q1B6Y4</accession>
<protein>
    <recommendedName>
        <fullName evidence="2">Retroviral nucleocapsid Gag protein p24 C-terminal domain-containing protein</fullName>
    </recommendedName>
</protein>
<feature type="domain" description="Retroviral nucleocapsid Gag protein p24 C-terminal" evidence="2">
    <location>
        <begin position="1"/>
        <end position="64"/>
    </location>
</feature>
<organism evidence="3 4">
    <name type="scientific">Phrynocephalus forsythii</name>
    <dbReference type="NCBI Taxonomy" id="171643"/>
    <lineage>
        <taxon>Eukaryota</taxon>
        <taxon>Metazoa</taxon>
        <taxon>Chordata</taxon>
        <taxon>Craniata</taxon>
        <taxon>Vertebrata</taxon>
        <taxon>Euteleostomi</taxon>
        <taxon>Lepidosauria</taxon>
        <taxon>Squamata</taxon>
        <taxon>Bifurcata</taxon>
        <taxon>Unidentata</taxon>
        <taxon>Episquamata</taxon>
        <taxon>Toxicofera</taxon>
        <taxon>Iguania</taxon>
        <taxon>Acrodonta</taxon>
        <taxon>Agamidae</taxon>
        <taxon>Agaminae</taxon>
        <taxon>Phrynocephalus</taxon>
    </lineage>
</organism>
<name>A0A9Q1B6Y4_9SAUR</name>
<sequence>ICQGAKEFAEFVDRLIVAVEGQVENKDAPKLLIKQLAFENSNADCKPVLTPLYSHPDISMSDILHAGQFVSTYSDEAQLPAAAVQSPNPNPGGTIGHHPVRQPFRDEDDGGGGGGGGTEE</sequence>
<evidence type="ECO:0000259" key="2">
    <source>
        <dbReference type="Pfam" id="PF19317"/>
    </source>
</evidence>
<dbReference type="InterPro" id="IPR008916">
    <property type="entry name" value="Retrov_capsid_C"/>
</dbReference>
<proteinExistence type="predicted"/>
<dbReference type="PANTHER" id="PTHR40389">
    <property type="entry name" value="ENDOGENOUS RETROVIRUS GROUP K MEMBER 24 GAG POLYPROTEIN-RELATED"/>
    <property type="match status" value="1"/>
</dbReference>
<reference evidence="3" key="1">
    <citation type="journal article" date="2023" name="DNA Res.">
        <title>Chromosome-level genome assembly of Phrynocephalus forsythii using third-generation DNA sequencing and Hi-C analysis.</title>
        <authorList>
            <person name="Qi Y."/>
            <person name="Zhao W."/>
            <person name="Zhao Y."/>
            <person name="Niu C."/>
            <person name="Cao S."/>
            <person name="Zhang Y."/>
        </authorList>
    </citation>
    <scope>NUCLEOTIDE SEQUENCE</scope>
    <source>
        <tissue evidence="3">Muscle</tissue>
    </source>
</reference>
<comment type="caution">
    <text evidence="3">The sequence shown here is derived from an EMBL/GenBank/DDBJ whole genome shotgun (WGS) entry which is preliminary data.</text>
</comment>
<dbReference type="Proteomes" id="UP001142489">
    <property type="component" value="Unassembled WGS sequence"/>
</dbReference>
<dbReference type="InterPro" id="IPR050195">
    <property type="entry name" value="Primate_lentivir_Gag_pol-like"/>
</dbReference>
<evidence type="ECO:0000313" key="3">
    <source>
        <dbReference type="EMBL" id="KAJ7341561.1"/>
    </source>
</evidence>
<feature type="non-terminal residue" evidence="3">
    <location>
        <position position="120"/>
    </location>
</feature>
<dbReference type="Pfam" id="PF19317">
    <property type="entry name" value="Gag_p24_C"/>
    <property type="match status" value="1"/>
</dbReference>
<feature type="compositionally biased region" description="Gly residues" evidence="1">
    <location>
        <begin position="111"/>
        <end position="120"/>
    </location>
</feature>
<evidence type="ECO:0000256" key="1">
    <source>
        <dbReference type="SAM" id="MobiDB-lite"/>
    </source>
</evidence>
<dbReference type="AlphaFoldDB" id="A0A9Q1B6Y4"/>
<gene>
    <name evidence="3" type="ORF">JRQ81_005811</name>
</gene>